<evidence type="ECO:0000313" key="2">
    <source>
        <dbReference type="EMBL" id="MFC4429294.1"/>
    </source>
</evidence>
<dbReference type="Gene3D" id="3.40.50.150">
    <property type="entry name" value="Vaccinia Virus protein VP39"/>
    <property type="match status" value="1"/>
</dbReference>
<dbReference type="SUPFAM" id="SSF53335">
    <property type="entry name" value="S-adenosyl-L-methionine-dependent methyltransferases"/>
    <property type="match status" value="1"/>
</dbReference>
<feature type="region of interest" description="Disordered" evidence="1">
    <location>
        <begin position="1"/>
        <end position="48"/>
    </location>
</feature>
<comment type="caution">
    <text evidence="2">The sequence shown here is derived from an EMBL/GenBank/DDBJ whole genome shotgun (WGS) entry which is preliminary data.</text>
</comment>
<dbReference type="NCBIfam" id="NF037959">
    <property type="entry name" value="MFS_SpdSyn"/>
    <property type="match status" value="1"/>
</dbReference>
<gene>
    <name evidence="2" type="ORF">ACFO0K_06335</name>
</gene>
<sequence length="318" mass="33820">MAGDRGSKSGKNRAKAGKAGAKAAQGGVKDHRVERGRRRGADEPVIEPGVFPIDAGTAEILRDPFTDGAWLLKLNGAESSQINPETPLDLGFEYMRWMAAVIMHRWEPDAGLRILHLGGAGCTLARWAAVWFPNARQTAVELDAGLAALARARFALPRAPQLRIRVAEAGEVLAGAHEGSRDVIIRDVFAGATPKDQFTPRHLLGVEAARAAARVVGDGIYLVNHGGGPDLTAARQEAATLREAFSTVAALADPQMLKGRRRGNIVFVASNGPLTGGGTRRDALVRHLLSDPLPTRLVEPLDDFTAGSRYCGEPLLGS</sequence>
<proteinExistence type="predicted"/>
<dbReference type="EMBL" id="JBHSEN010000001">
    <property type="protein sequence ID" value="MFC4429294.1"/>
    <property type="molecule type" value="Genomic_DNA"/>
</dbReference>
<dbReference type="InterPro" id="IPR029063">
    <property type="entry name" value="SAM-dependent_MTases_sf"/>
</dbReference>
<protein>
    <submittedName>
        <fullName evidence="2">Spermidine synthase</fullName>
    </submittedName>
</protein>
<feature type="compositionally biased region" description="Low complexity" evidence="1">
    <location>
        <begin position="17"/>
        <end position="27"/>
    </location>
</feature>
<accession>A0ABV8XUM0</accession>
<evidence type="ECO:0000256" key="1">
    <source>
        <dbReference type="SAM" id="MobiDB-lite"/>
    </source>
</evidence>
<reference evidence="3" key="1">
    <citation type="journal article" date="2019" name="Int. J. Syst. Evol. Microbiol.">
        <title>The Global Catalogue of Microorganisms (GCM) 10K type strain sequencing project: providing services to taxonomists for standard genome sequencing and annotation.</title>
        <authorList>
            <consortium name="The Broad Institute Genomics Platform"/>
            <consortium name="The Broad Institute Genome Sequencing Center for Infectious Disease"/>
            <person name="Wu L."/>
            <person name="Ma J."/>
        </authorList>
    </citation>
    <scope>NUCLEOTIDE SEQUENCE [LARGE SCALE GENOMIC DNA]</scope>
    <source>
        <strain evidence="3">CGMCC 1.12125</strain>
    </source>
</reference>
<name>A0ABV8XUM0_9MICC</name>
<dbReference type="Proteomes" id="UP001595965">
    <property type="component" value="Unassembled WGS sequence"/>
</dbReference>
<dbReference type="RefSeq" id="WP_344228634.1">
    <property type="nucleotide sequence ID" value="NZ_BAAALH010000002.1"/>
</dbReference>
<evidence type="ECO:0000313" key="3">
    <source>
        <dbReference type="Proteomes" id="UP001595965"/>
    </source>
</evidence>
<keyword evidence="3" id="KW-1185">Reference proteome</keyword>
<organism evidence="2 3">
    <name type="scientific">Citricoccus alkalitolerans</name>
    <dbReference type="NCBI Taxonomy" id="246603"/>
    <lineage>
        <taxon>Bacteria</taxon>
        <taxon>Bacillati</taxon>
        <taxon>Actinomycetota</taxon>
        <taxon>Actinomycetes</taxon>
        <taxon>Micrococcales</taxon>
        <taxon>Micrococcaceae</taxon>
        <taxon>Citricoccus</taxon>
    </lineage>
</organism>